<protein>
    <submittedName>
        <fullName evidence="2">Methyltransferase, FkbM family</fullName>
    </submittedName>
</protein>
<dbReference type="Gene3D" id="3.40.50.150">
    <property type="entry name" value="Vaccinia Virus protein VP39"/>
    <property type="match status" value="1"/>
</dbReference>
<reference evidence="3" key="1">
    <citation type="submission" date="2017-02" db="EMBL/GenBank/DDBJ databases">
        <authorList>
            <person name="Varghese N."/>
            <person name="Submissions S."/>
        </authorList>
    </citation>
    <scope>NUCLEOTIDE SEQUENCE [LARGE SCALE GENOMIC DNA]</scope>
    <source>
        <strain evidence="3">ATCC 27094</strain>
    </source>
</reference>
<dbReference type="GO" id="GO:0032259">
    <property type="term" value="P:methylation"/>
    <property type="evidence" value="ECO:0007669"/>
    <property type="project" value="UniProtKB-KW"/>
</dbReference>
<name>A0A1T4R052_9HYPH</name>
<dbReference type="GO" id="GO:0008171">
    <property type="term" value="F:O-methyltransferase activity"/>
    <property type="evidence" value="ECO:0007669"/>
    <property type="project" value="TreeGrafter"/>
</dbReference>
<evidence type="ECO:0000313" key="3">
    <source>
        <dbReference type="Proteomes" id="UP000190092"/>
    </source>
</evidence>
<gene>
    <name evidence="2" type="ORF">SAMN02745126_03460</name>
</gene>
<keyword evidence="2" id="KW-0489">Methyltransferase</keyword>
<dbReference type="SUPFAM" id="SSF53335">
    <property type="entry name" value="S-adenosyl-L-methionine-dependent methyltransferases"/>
    <property type="match status" value="1"/>
</dbReference>
<dbReference type="Pfam" id="PF05050">
    <property type="entry name" value="Methyltransf_21"/>
    <property type="match status" value="1"/>
</dbReference>
<dbReference type="InterPro" id="IPR006342">
    <property type="entry name" value="FkbM_mtfrase"/>
</dbReference>
<dbReference type="STRING" id="225324.SAMN02745126_03460"/>
<proteinExistence type="predicted"/>
<dbReference type="PANTHER" id="PTHR36973:SF4">
    <property type="entry name" value="NODULATION PROTEIN"/>
    <property type="match status" value="1"/>
</dbReference>
<dbReference type="InterPro" id="IPR029063">
    <property type="entry name" value="SAM-dependent_MTases_sf"/>
</dbReference>
<sequence>MASTETQAAVPARRGVVSRLKDILRPFEPYLPLPTPRLSWRQSLAVLQQHGFRPETVFDIGVGFGTYGLYHLFPDAFYHLVEPTPESLPYMHKLARRLRCQIHALALGDRDGEAMLEVRSDIQGSTLLEEVGQRDFLRVESVPLRRFDSLFTEVKRPALCKIDVQGAELMVLEGMTGRMGDIDALIVETSTIATVKGGAEVHGVVRFMHDHGFVVADILGLKRRPLDQATAQLDLLFVPDQSPLRADRRWSKGA</sequence>
<keyword evidence="2" id="KW-0808">Transferase</keyword>
<organism evidence="2 3">
    <name type="scientific">Enhydrobacter aerosaccus</name>
    <dbReference type="NCBI Taxonomy" id="225324"/>
    <lineage>
        <taxon>Bacteria</taxon>
        <taxon>Pseudomonadati</taxon>
        <taxon>Pseudomonadota</taxon>
        <taxon>Alphaproteobacteria</taxon>
        <taxon>Hyphomicrobiales</taxon>
        <taxon>Enhydrobacter</taxon>
    </lineage>
</organism>
<dbReference type="NCBIfam" id="TIGR01444">
    <property type="entry name" value="fkbM_fam"/>
    <property type="match status" value="1"/>
</dbReference>
<dbReference type="InterPro" id="IPR053188">
    <property type="entry name" value="FkbM_Methyltransferase"/>
</dbReference>
<dbReference type="AlphaFoldDB" id="A0A1T4R052"/>
<dbReference type="EMBL" id="FUWJ01000004">
    <property type="protein sequence ID" value="SKA09360.1"/>
    <property type="molecule type" value="Genomic_DNA"/>
</dbReference>
<dbReference type="Proteomes" id="UP000190092">
    <property type="component" value="Unassembled WGS sequence"/>
</dbReference>
<evidence type="ECO:0000259" key="1">
    <source>
        <dbReference type="Pfam" id="PF05050"/>
    </source>
</evidence>
<accession>A0A1T4R052</accession>
<dbReference type="RefSeq" id="WP_170920984.1">
    <property type="nucleotide sequence ID" value="NZ_FUWJ01000004.1"/>
</dbReference>
<keyword evidence="3" id="KW-1185">Reference proteome</keyword>
<evidence type="ECO:0000313" key="2">
    <source>
        <dbReference type="EMBL" id="SKA09360.1"/>
    </source>
</evidence>
<feature type="domain" description="Methyltransferase FkbM" evidence="1">
    <location>
        <begin position="79"/>
        <end position="214"/>
    </location>
</feature>
<dbReference type="PANTHER" id="PTHR36973">
    <property type="entry name" value="SLL1456 PROTEIN-RELATED"/>
    <property type="match status" value="1"/>
</dbReference>